<name>A0A3A9KCG5_9BACI</name>
<dbReference type="Pfam" id="PF01408">
    <property type="entry name" value="GFO_IDH_MocA"/>
    <property type="match status" value="1"/>
</dbReference>
<dbReference type="EMBL" id="PDOE01000023">
    <property type="protein sequence ID" value="RKL65065.1"/>
    <property type="molecule type" value="Genomic_DNA"/>
</dbReference>
<dbReference type="OrthoDB" id="9815825at2"/>
<feature type="domain" description="Gfo/Idh/MocA-like oxidoreductase N-terminal" evidence="1">
    <location>
        <begin position="4"/>
        <end position="57"/>
    </location>
</feature>
<protein>
    <recommendedName>
        <fullName evidence="1">Gfo/Idh/MocA-like oxidoreductase N-terminal domain-containing protein</fullName>
    </recommendedName>
</protein>
<proteinExistence type="predicted"/>
<gene>
    <name evidence="2" type="ORF">CR203_22620</name>
</gene>
<dbReference type="RefSeq" id="WP_110934601.1">
    <property type="nucleotide sequence ID" value="NZ_KZ614146.1"/>
</dbReference>
<keyword evidence="3" id="KW-1185">Reference proteome</keyword>
<dbReference type="AlphaFoldDB" id="A0A3A9KCG5"/>
<comment type="caution">
    <text evidence="2">The sequence shown here is derived from an EMBL/GenBank/DDBJ whole genome shotgun (WGS) entry which is preliminary data.</text>
</comment>
<dbReference type="InterPro" id="IPR036291">
    <property type="entry name" value="NAD(P)-bd_dom_sf"/>
</dbReference>
<sequence length="62" mass="6716">MEQVRIGIIGVGNMGIAHASYLDQGEINGAVLTAILDHNKEQADSFVEKLNKDLQVFTDMVG</sequence>
<dbReference type="Gene3D" id="3.40.50.720">
    <property type="entry name" value="NAD(P)-binding Rossmann-like Domain"/>
    <property type="match status" value="1"/>
</dbReference>
<evidence type="ECO:0000259" key="1">
    <source>
        <dbReference type="Pfam" id="PF01408"/>
    </source>
</evidence>
<evidence type="ECO:0000313" key="3">
    <source>
        <dbReference type="Proteomes" id="UP000281498"/>
    </source>
</evidence>
<dbReference type="GO" id="GO:0000166">
    <property type="term" value="F:nucleotide binding"/>
    <property type="evidence" value="ECO:0007669"/>
    <property type="project" value="InterPro"/>
</dbReference>
<reference evidence="2 3" key="1">
    <citation type="submission" date="2017-10" db="EMBL/GenBank/DDBJ databases">
        <title>Bacillus sp. nov., a halophilic bacterium isolated from a Keqin Lake.</title>
        <authorList>
            <person name="Wang H."/>
        </authorList>
    </citation>
    <scope>NUCLEOTIDE SEQUENCE [LARGE SCALE GENOMIC DNA]</scope>
    <source>
        <strain evidence="2 3">KCTC 13187</strain>
    </source>
</reference>
<dbReference type="InterPro" id="IPR000683">
    <property type="entry name" value="Gfo/Idh/MocA-like_OxRdtase_N"/>
</dbReference>
<dbReference type="Proteomes" id="UP000281498">
    <property type="component" value="Unassembled WGS sequence"/>
</dbReference>
<accession>A0A3A9KCG5</accession>
<evidence type="ECO:0000313" key="2">
    <source>
        <dbReference type="EMBL" id="RKL65065.1"/>
    </source>
</evidence>
<organism evidence="2 3">
    <name type="scientific">Salipaludibacillus neizhouensis</name>
    <dbReference type="NCBI Taxonomy" id="885475"/>
    <lineage>
        <taxon>Bacteria</taxon>
        <taxon>Bacillati</taxon>
        <taxon>Bacillota</taxon>
        <taxon>Bacilli</taxon>
        <taxon>Bacillales</taxon>
        <taxon>Bacillaceae</taxon>
    </lineage>
</organism>
<dbReference type="SUPFAM" id="SSF51735">
    <property type="entry name" value="NAD(P)-binding Rossmann-fold domains"/>
    <property type="match status" value="1"/>
</dbReference>